<gene>
    <name evidence="1" type="ORF">T4A_10722</name>
    <name evidence="2" type="ORF">T4B_15184</name>
</gene>
<evidence type="ECO:0000313" key="1">
    <source>
        <dbReference type="EMBL" id="KRY70596.1"/>
    </source>
</evidence>
<protein>
    <submittedName>
        <fullName evidence="2">Uncharacterized protein</fullName>
    </submittedName>
</protein>
<comment type="caution">
    <text evidence="2">The sequence shown here is derived from an EMBL/GenBank/DDBJ whole genome shotgun (WGS) entry which is preliminary data.</text>
</comment>
<name>A0A0V1JI88_TRIPS</name>
<dbReference type="Proteomes" id="UP000054805">
    <property type="component" value="Unassembled WGS sequence"/>
</dbReference>
<dbReference type="EMBL" id="JYDR01000071">
    <property type="protein sequence ID" value="KRY70596.1"/>
    <property type="molecule type" value="Genomic_DNA"/>
</dbReference>
<reference evidence="3 4" key="1">
    <citation type="submission" date="2015-01" db="EMBL/GenBank/DDBJ databases">
        <title>Evolution of Trichinella species and genotypes.</title>
        <authorList>
            <person name="Korhonen P.K."/>
            <person name="Edoardo P."/>
            <person name="Giuseppe L.R."/>
            <person name="Gasser R.B."/>
        </authorList>
    </citation>
    <scope>NUCLEOTIDE SEQUENCE [LARGE SCALE GENOMIC DNA]</scope>
    <source>
        <strain evidence="1">ISS13</strain>
        <strain evidence="2">ISS588</strain>
    </source>
</reference>
<dbReference type="Proteomes" id="UP000054632">
    <property type="component" value="Unassembled WGS sequence"/>
</dbReference>
<evidence type="ECO:0000313" key="4">
    <source>
        <dbReference type="Proteomes" id="UP000054805"/>
    </source>
</evidence>
<dbReference type="AlphaFoldDB" id="A0A0V1JI88"/>
<evidence type="ECO:0000313" key="3">
    <source>
        <dbReference type="Proteomes" id="UP000054632"/>
    </source>
</evidence>
<proteinExistence type="predicted"/>
<keyword evidence="4" id="KW-1185">Reference proteome</keyword>
<evidence type="ECO:0000313" key="2">
    <source>
        <dbReference type="EMBL" id="KRZ34712.1"/>
    </source>
</evidence>
<dbReference type="EMBL" id="JYDS01000002">
    <property type="protein sequence ID" value="KRZ34712.1"/>
    <property type="molecule type" value="Genomic_DNA"/>
</dbReference>
<accession>A0A0V1JI88</accession>
<organism evidence="2 4">
    <name type="scientific">Trichinella pseudospiralis</name>
    <name type="common">Parasitic roundworm</name>
    <dbReference type="NCBI Taxonomy" id="6337"/>
    <lineage>
        <taxon>Eukaryota</taxon>
        <taxon>Metazoa</taxon>
        <taxon>Ecdysozoa</taxon>
        <taxon>Nematoda</taxon>
        <taxon>Enoplea</taxon>
        <taxon>Dorylaimia</taxon>
        <taxon>Trichinellida</taxon>
        <taxon>Trichinellidae</taxon>
        <taxon>Trichinella</taxon>
    </lineage>
</organism>
<sequence>MKFSNSNIEQSFQTADHKRDFLLRIFEKNGTSATFFQEFHLFIIEIILITLLDVQISTLSRTSTIIYTTSLLGCNKICLLMNFFN</sequence>